<evidence type="ECO:0000256" key="3">
    <source>
        <dbReference type="ARBA" id="ARBA00022771"/>
    </source>
</evidence>
<keyword evidence="4" id="KW-0862">Zinc</keyword>
<dbReference type="AlphaFoldDB" id="A0A9W4SNE2"/>
<gene>
    <name evidence="6" type="ORF">FWILDA_LOCUS7119</name>
</gene>
<evidence type="ECO:0000256" key="2">
    <source>
        <dbReference type="ARBA" id="ARBA00022723"/>
    </source>
</evidence>
<keyword evidence="5" id="KW-0539">Nucleus</keyword>
<dbReference type="SUPFAM" id="SSF140996">
    <property type="entry name" value="Hermes dimerisation domain"/>
    <property type="match status" value="1"/>
</dbReference>
<dbReference type="GO" id="GO:0008270">
    <property type="term" value="F:zinc ion binding"/>
    <property type="evidence" value="ECO:0007669"/>
    <property type="project" value="UniProtKB-KW"/>
</dbReference>
<accession>A0A9W4SNE2</accession>
<name>A0A9W4SNE2_9GLOM</name>
<dbReference type="OrthoDB" id="1607513at2759"/>
<evidence type="ECO:0000256" key="5">
    <source>
        <dbReference type="ARBA" id="ARBA00023242"/>
    </source>
</evidence>
<evidence type="ECO:0000313" key="7">
    <source>
        <dbReference type="Proteomes" id="UP001153678"/>
    </source>
</evidence>
<organism evidence="6 7">
    <name type="scientific">Funneliformis geosporum</name>
    <dbReference type="NCBI Taxonomy" id="1117311"/>
    <lineage>
        <taxon>Eukaryota</taxon>
        <taxon>Fungi</taxon>
        <taxon>Fungi incertae sedis</taxon>
        <taxon>Mucoromycota</taxon>
        <taxon>Glomeromycotina</taxon>
        <taxon>Glomeromycetes</taxon>
        <taxon>Glomerales</taxon>
        <taxon>Glomeraceae</taxon>
        <taxon>Funneliformis</taxon>
    </lineage>
</organism>
<keyword evidence="7" id="KW-1185">Reference proteome</keyword>
<evidence type="ECO:0000256" key="4">
    <source>
        <dbReference type="ARBA" id="ARBA00022833"/>
    </source>
</evidence>
<evidence type="ECO:0000256" key="1">
    <source>
        <dbReference type="ARBA" id="ARBA00004123"/>
    </source>
</evidence>
<proteinExistence type="predicted"/>
<keyword evidence="2" id="KW-0479">Metal-binding</keyword>
<protein>
    <submittedName>
        <fullName evidence="6">1244_t:CDS:1</fullName>
    </submittedName>
</protein>
<dbReference type="SUPFAM" id="SSF53098">
    <property type="entry name" value="Ribonuclease H-like"/>
    <property type="match status" value="1"/>
</dbReference>
<dbReference type="InterPro" id="IPR012337">
    <property type="entry name" value="RNaseH-like_sf"/>
</dbReference>
<keyword evidence="3" id="KW-0863">Zinc-finger</keyword>
<reference evidence="6" key="1">
    <citation type="submission" date="2022-08" db="EMBL/GenBank/DDBJ databases">
        <authorList>
            <person name="Kallberg Y."/>
            <person name="Tangrot J."/>
            <person name="Rosling A."/>
        </authorList>
    </citation>
    <scope>NUCLEOTIDE SEQUENCE</scope>
    <source>
        <strain evidence="6">Wild A</strain>
    </source>
</reference>
<dbReference type="Proteomes" id="UP001153678">
    <property type="component" value="Unassembled WGS sequence"/>
</dbReference>
<dbReference type="GO" id="GO:0005634">
    <property type="term" value="C:nucleus"/>
    <property type="evidence" value="ECO:0007669"/>
    <property type="project" value="UniProtKB-SubCell"/>
</dbReference>
<dbReference type="InterPro" id="IPR052035">
    <property type="entry name" value="ZnF_BED_domain_contain"/>
</dbReference>
<dbReference type="PANTHER" id="PTHR46481">
    <property type="entry name" value="ZINC FINGER BED DOMAIN-CONTAINING PROTEIN 4"/>
    <property type="match status" value="1"/>
</dbReference>
<sequence length="252" mass="29719">MNKRKFTNNSFYFYDPINKDFKHVETEANSLTQSINTNQITPTLPPLIDIALLNQRLDIYKKILKSPTKEKKLKRYKLAQEEQDIKNSEIDKPLSKDKQEQANFRLLEFLIDDLQPFTLLKNKKFKAFCNFLYSNYRVPCISDNDAKIIKAFQELQIANISCSIYTIHLAVSDGLKINLRQELLKKAKALNLFLVHHNKYQNHFLQIQKILQPTKDTLAPIQDIDNRWNFTYKVLERLLKLKQAIKLLYEAI</sequence>
<dbReference type="EMBL" id="CAMKVN010001370">
    <property type="protein sequence ID" value="CAI2175489.1"/>
    <property type="molecule type" value="Genomic_DNA"/>
</dbReference>
<comment type="caution">
    <text evidence="6">The sequence shown here is derived from an EMBL/GenBank/DDBJ whole genome shotgun (WGS) entry which is preliminary data.</text>
</comment>
<comment type="subcellular location">
    <subcellularLocation>
        <location evidence="1">Nucleus</location>
    </subcellularLocation>
</comment>
<dbReference type="PANTHER" id="PTHR46481:SF10">
    <property type="entry name" value="ZINC FINGER BED DOMAIN-CONTAINING PROTEIN 39"/>
    <property type="match status" value="1"/>
</dbReference>
<evidence type="ECO:0000313" key="6">
    <source>
        <dbReference type="EMBL" id="CAI2175489.1"/>
    </source>
</evidence>